<dbReference type="PANTHER" id="PTHR47268">
    <property type="entry name" value="ACYLPHOSPHATASE"/>
    <property type="match status" value="1"/>
</dbReference>
<feature type="active site" evidence="5">
    <location>
        <position position="18"/>
    </location>
</feature>
<evidence type="ECO:0000256" key="1">
    <source>
        <dbReference type="ARBA" id="ARBA00005614"/>
    </source>
</evidence>
<evidence type="ECO:0000256" key="2">
    <source>
        <dbReference type="ARBA" id="ARBA00012150"/>
    </source>
</evidence>
<protein>
    <recommendedName>
        <fullName evidence="3 5">acylphosphatase</fullName>
        <ecNumber evidence="2 5">3.6.1.7</ecNumber>
    </recommendedName>
</protein>
<evidence type="ECO:0000256" key="5">
    <source>
        <dbReference type="PROSITE-ProRule" id="PRU00520"/>
    </source>
</evidence>
<reference evidence="8 9" key="1">
    <citation type="submission" date="2019-08" db="EMBL/GenBank/DDBJ databases">
        <authorList>
            <person name="Dong K."/>
        </authorList>
    </citation>
    <scope>NUCLEOTIDE SEQUENCE [LARGE SCALE GENOMIC DNA]</scope>
    <source>
        <strain evidence="8 9">JCM14558</strain>
    </source>
</reference>
<dbReference type="EC" id="3.6.1.7" evidence="2 5"/>
<name>A0A5C8I2G4_9MICO</name>
<dbReference type="SUPFAM" id="SSF54975">
    <property type="entry name" value="Acylphosphatase/BLUF domain-like"/>
    <property type="match status" value="1"/>
</dbReference>
<dbReference type="EMBL" id="VRSV01000001">
    <property type="protein sequence ID" value="TXK12115.1"/>
    <property type="molecule type" value="Genomic_DNA"/>
</dbReference>
<feature type="active site" evidence="5">
    <location>
        <position position="36"/>
    </location>
</feature>
<dbReference type="AlphaFoldDB" id="A0A5C8I2G4"/>
<dbReference type="Pfam" id="PF00708">
    <property type="entry name" value="Acylphosphatase"/>
    <property type="match status" value="1"/>
</dbReference>
<evidence type="ECO:0000256" key="6">
    <source>
        <dbReference type="RuleBase" id="RU004168"/>
    </source>
</evidence>
<dbReference type="PANTHER" id="PTHR47268:SF4">
    <property type="entry name" value="ACYLPHOSPHATASE"/>
    <property type="match status" value="1"/>
</dbReference>
<dbReference type="InterPro" id="IPR020456">
    <property type="entry name" value="Acylphosphatase"/>
</dbReference>
<dbReference type="PROSITE" id="PS51160">
    <property type="entry name" value="ACYLPHOSPHATASE_3"/>
    <property type="match status" value="1"/>
</dbReference>
<evidence type="ECO:0000313" key="9">
    <source>
        <dbReference type="Proteomes" id="UP000321034"/>
    </source>
</evidence>
<dbReference type="InterPro" id="IPR036046">
    <property type="entry name" value="Acylphosphatase-like_dom_sf"/>
</dbReference>
<comment type="caution">
    <text evidence="8">The sequence shown here is derived from an EMBL/GenBank/DDBJ whole genome shotgun (WGS) entry which is preliminary data.</text>
</comment>
<feature type="domain" description="Acylphosphatase-like" evidence="7">
    <location>
        <begin position="3"/>
        <end position="89"/>
    </location>
</feature>
<dbReference type="Proteomes" id="UP000321034">
    <property type="component" value="Unassembled WGS sequence"/>
</dbReference>
<sequence length="91" mass="9955">MRRIHIVVRGLVQGVGYRYTAGRFARRAEVTGWVRNRADGSVEAEVEGSPDQVDAVLAWMAHGPPGARVDDVQVSDVPVTGEHGFEIRDTV</sequence>
<gene>
    <name evidence="8" type="ORF">FVP77_01060</name>
</gene>
<evidence type="ECO:0000256" key="3">
    <source>
        <dbReference type="ARBA" id="ARBA00015991"/>
    </source>
</evidence>
<dbReference type="InterPro" id="IPR017968">
    <property type="entry name" value="Acylphosphatase_CS"/>
</dbReference>
<organism evidence="8 9">
    <name type="scientific">Microbacterium hatanonis</name>
    <dbReference type="NCBI Taxonomy" id="404366"/>
    <lineage>
        <taxon>Bacteria</taxon>
        <taxon>Bacillati</taxon>
        <taxon>Actinomycetota</taxon>
        <taxon>Actinomycetes</taxon>
        <taxon>Micrococcales</taxon>
        <taxon>Microbacteriaceae</taxon>
        <taxon>Microbacterium</taxon>
    </lineage>
</organism>
<dbReference type="GO" id="GO:0003998">
    <property type="term" value="F:acylphosphatase activity"/>
    <property type="evidence" value="ECO:0007669"/>
    <property type="project" value="UniProtKB-EC"/>
</dbReference>
<dbReference type="PRINTS" id="PR00112">
    <property type="entry name" value="ACYLPHPHTASE"/>
</dbReference>
<comment type="similarity">
    <text evidence="1 6">Belongs to the acylphosphatase family.</text>
</comment>
<accession>A0A5C8I2G4</accession>
<evidence type="ECO:0000259" key="7">
    <source>
        <dbReference type="PROSITE" id="PS51160"/>
    </source>
</evidence>
<keyword evidence="5" id="KW-0378">Hydrolase</keyword>
<evidence type="ECO:0000313" key="8">
    <source>
        <dbReference type="EMBL" id="TXK12115.1"/>
    </source>
</evidence>
<dbReference type="RefSeq" id="WP_147892857.1">
    <property type="nucleotide sequence ID" value="NZ_BAAANR010000001.1"/>
</dbReference>
<dbReference type="OrthoDB" id="3182027at2"/>
<dbReference type="InterPro" id="IPR001792">
    <property type="entry name" value="Acylphosphatase-like_dom"/>
</dbReference>
<dbReference type="Gene3D" id="3.30.70.100">
    <property type="match status" value="1"/>
</dbReference>
<comment type="catalytic activity">
    <reaction evidence="4 5">
        <text>an acyl phosphate + H2O = a carboxylate + phosphate + H(+)</text>
        <dbReference type="Rhea" id="RHEA:14965"/>
        <dbReference type="ChEBI" id="CHEBI:15377"/>
        <dbReference type="ChEBI" id="CHEBI:15378"/>
        <dbReference type="ChEBI" id="CHEBI:29067"/>
        <dbReference type="ChEBI" id="CHEBI:43474"/>
        <dbReference type="ChEBI" id="CHEBI:59918"/>
        <dbReference type="EC" id="3.6.1.7"/>
    </reaction>
</comment>
<dbReference type="PROSITE" id="PS00151">
    <property type="entry name" value="ACYLPHOSPHATASE_2"/>
    <property type="match status" value="1"/>
</dbReference>
<evidence type="ECO:0000256" key="4">
    <source>
        <dbReference type="ARBA" id="ARBA00047645"/>
    </source>
</evidence>
<keyword evidence="9" id="KW-1185">Reference proteome</keyword>
<proteinExistence type="inferred from homology"/>